<evidence type="ECO:0000313" key="5">
    <source>
        <dbReference type="Proteomes" id="UP000775877"/>
    </source>
</evidence>
<protein>
    <submittedName>
        <fullName evidence="4">Serine protease</fullName>
    </submittedName>
</protein>
<dbReference type="GO" id="GO:0006508">
    <property type="term" value="P:proteolysis"/>
    <property type="evidence" value="ECO:0007669"/>
    <property type="project" value="UniProtKB-KW"/>
</dbReference>
<dbReference type="Proteomes" id="UP000775877">
    <property type="component" value="Unassembled WGS sequence"/>
</dbReference>
<dbReference type="PANTHER" id="PTHR43343">
    <property type="entry name" value="PEPTIDASE S12"/>
    <property type="match status" value="1"/>
</dbReference>
<proteinExistence type="predicted"/>
<dbReference type="Gene3D" id="2.30.42.10">
    <property type="match status" value="1"/>
</dbReference>
<evidence type="ECO:0000259" key="3">
    <source>
        <dbReference type="Pfam" id="PF13180"/>
    </source>
</evidence>
<gene>
    <name evidence="4" type="ORF">KC678_04580</name>
</gene>
<dbReference type="PANTHER" id="PTHR43343:SF3">
    <property type="entry name" value="PROTEASE DO-LIKE 8, CHLOROPLASTIC"/>
    <property type="match status" value="1"/>
</dbReference>
<dbReference type="GO" id="GO:0004252">
    <property type="term" value="F:serine-type endopeptidase activity"/>
    <property type="evidence" value="ECO:0007669"/>
    <property type="project" value="InterPro"/>
</dbReference>
<dbReference type="InterPro" id="IPR009003">
    <property type="entry name" value="Peptidase_S1_PA"/>
</dbReference>
<keyword evidence="1 4" id="KW-0645">Protease</keyword>
<dbReference type="AlphaFoldDB" id="A0A955L265"/>
<dbReference type="SUPFAM" id="SSF50156">
    <property type="entry name" value="PDZ domain-like"/>
    <property type="match status" value="1"/>
</dbReference>
<dbReference type="InterPro" id="IPR001940">
    <property type="entry name" value="Peptidase_S1C"/>
</dbReference>
<dbReference type="PRINTS" id="PR00834">
    <property type="entry name" value="PROTEASES2C"/>
</dbReference>
<dbReference type="Gene3D" id="2.40.10.120">
    <property type="match status" value="1"/>
</dbReference>
<accession>A0A955L265</accession>
<dbReference type="InterPro" id="IPR036034">
    <property type="entry name" value="PDZ_sf"/>
</dbReference>
<keyword evidence="2" id="KW-0378">Hydrolase</keyword>
<evidence type="ECO:0000256" key="1">
    <source>
        <dbReference type="ARBA" id="ARBA00022670"/>
    </source>
</evidence>
<reference evidence="4" key="2">
    <citation type="journal article" date="2021" name="Microbiome">
        <title>Successional dynamics and alternative stable states in a saline activated sludge microbial community over 9 years.</title>
        <authorList>
            <person name="Wang Y."/>
            <person name="Ye J."/>
            <person name="Ju F."/>
            <person name="Liu L."/>
            <person name="Boyd J.A."/>
            <person name="Deng Y."/>
            <person name="Parks D.H."/>
            <person name="Jiang X."/>
            <person name="Yin X."/>
            <person name="Woodcroft B.J."/>
            <person name="Tyson G.W."/>
            <person name="Hugenholtz P."/>
            <person name="Polz M.F."/>
            <person name="Zhang T."/>
        </authorList>
    </citation>
    <scope>NUCLEOTIDE SEQUENCE</scope>
    <source>
        <strain evidence="4">HKST-UBA13</strain>
    </source>
</reference>
<comment type="caution">
    <text evidence="4">The sequence shown here is derived from an EMBL/GenBank/DDBJ whole genome shotgun (WGS) entry which is preliminary data.</text>
</comment>
<organism evidence="4 5">
    <name type="scientific">Candidatus Dojkabacteria bacterium</name>
    <dbReference type="NCBI Taxonomy" id="2099670"/>
    <lineage>
        <taxon>Bacteria</taxon>
        <taxon>Candidatus Dojkabacteria</taxon>
    </lineage>
</organism>
<reference evidence="4" key="1">
    <citation type="submission" date="2020-04" db="EMBL/GenBank/DDBJ databases">
        <authorList>
            <person name="Zhang T."/>
        </authorList>
    </citation>
    <scope>NUCLEOTIDE SEQUENCE</scope>
    <source>
        <strain evidence="4">HKST-UBA13</strain>
    </source>
</reference>
<dbReference type="Pfam" id="PF13180">
    <property type="entry name" value="PDZ_2"/>
    <property type="match status" value="1"/>
</dbReference>
<dbReference type="InterPro" id="IPR001478">
    <property type="entry name" value="PDZ"/>
</dbReference>
<dbReference type="InterPro" id="IPR051201">
    <property type="entry name" value="Chloro_Bact_Ser_Proteases"/>
</dbReference>
<name>A0A955L265_9BACT</name>
<evidence type="ECO:0000313" key="4">
    <source>
        <dbReference type="EMBL" id="MCA9381516.1"/>
    </source>
</evidence>
<sequence>MSTKKKVIYITVLSILSLLLVFSGFLNAQLLIANKCNLKGTAFSGLVDSSSCSTTNTNSNSVRVVPTAFGDSTNVAAIFTASNKSVVGIGILNQNESTEGVIGTGFVVTSDGYIATNQHVVSSEDSDYYVKFPDDETVYNVTEVYRDRINDIAIIKIDKDGLDPLPLGDSDTVTPGEQVVAIGNPLGELNSTVTSGIVSAVNRTVEIDSNSFLRTNAETFEDTIQTDAAINPGNSGGPLINSAGEVIGINFATIRNTNNLSFAIPIEYLKNRLTELQDNGDFKIAYVGIGYSVNSYRLGDQVIIGARVQSVDLKGSAAGVLEEGDIITKFDGTDLSEDSLFRLIQSQEIGSTVEVEFYRDGELMTDNIKIIQK</sequence>
<feature type="domain" description="PDZ" evidence="3">
    <location>
        <begin position="288"/>
        <end position="369"/>
    </location>
</feature>
<dbReference type="EMBL" id="JAGQLJ010000121">
    <property type="protein sequence ID" value="MCA9381516.1"/>
    <property type="molecule type" value="Genomic_DNA"/>
</dbReference>
<dbReference type="SUPFAM" id="SSF50494">
    <property type="entry name" value="Trypsin-like serine proteases"/>
    <property type="match status" value="1"/>
</dbReference>
<dbReference type="Pfam" id="PF13365">
    <property type="entry name" value="Trypsin_2"/>
    <property type="match status" value="1"/>
</dbReference>
<evidence type="ECO:0000256" key="2">
    <source>
        <dbReference type="ARBA" id="ARBA00022801"/>
    </source>
</evidence>